<feature type="domain" description="NERD" evidence="2">
    <location>
        <begin position="78"/>
        <end position="189"/>
    </location>
</feature>
<keyword evidence="1" id="KW-0472">Membrane</keyword>
<dbReference type="Pfam" id="PF08378">
    <property type="entry name" value="NERD"/>
    <property type="match status" value="1"/>
</dbReference>
<protein>
    <recommendedName>
        <fullName evidence="2">NERD domain-containing protein</fullName>
    </recommendedName>
</protein>
<dbReference type="EMBL" id="JBEPSJ010000001">
    <property type="protein sequence ID" value="MET4580920.1"/>
    <property type="molecule type" value="Genomic_DNA"/>
</dbReference>
<comment type="caution">
    <text evidence="3">The sequence shown here is derived from an EMBL/GenBank/DDBJ whole genome shotgun (WGS) entry which is preliminary data.</text>
</comment>
<proteinExistence type="predicted"/>
<gene>
    <name evidence="3" type="ORF">ABIE21_000410</name>
</gene>
<reference evidence="3 4" key="1">
    <citation type="submission" date="2024-06" db="EMBL/GenBank/DDBJ databases">
        <title>Sorghum-associated microbial communities from plants grown in Nebraska, USA.</title>
        <authorList>
            <person name="Schachtman D."/>
        </authorList>
    </citation>
    <scope>NUCLEOTIDE SEQUENCE [LARGE SCALE GENOMIC DNA]</scope>
    <source>
        <strain evidence="3 4">2857</strain>
    </source>
</reference>
<evidence type="ECO:0000256" key="1">
    <source>
        <dbReference type="SAM" id="Phobius"/>
    </source>
</evidence>
<evidence type="ECO:0000259" key="2">
    <source>
        <dbReference type="PROSITE" id="PS50965"/>
    </source>
</evidence>
<keyword evidence="4" id="KW-1185">Reference proteome</keyword>
<dbReference type="InterPro" id="IPR011528">
    <property type="entry name" value="NERD"/>
</dbReference>
<accession>A0ABV2QJX6</accession>
<evidence type="ECO:0000313" key="3">
    <source>
        <dbReference type="EMBL" id="MET4580920.1"/>
    </source>
</evidence>
<dbReference type="PROSITE" id="PS50965">
    <property type="entry name" value="NERD"/>
    <property type="match status" value="1"/>
</dbReference>
<dbReference type="RefSeq" id="WP_354023127.1">
    <property type="nucleotide sequence ID" value="NZ_JBEPSJ010000001.1"/>
</dbReference>
<dbReference type="Proteomes" id="UP001549257">
    <property type="component" value="Unassembled WGS sequence"/>
</dbReference>
<sequence>MAPPVQSVPAQPEPIEPAILDQIHIERMTRELSLRDRAAGYAVMQQCLKLQDDREPLSRLAQIFGREPLHPDARSWYRGALGEIEVARILGRLDHQWRVLHAVPVGSGGADIDHVVIGPGGVFTINTKNHTGKKIWAGGDGFLVNGQRLAHIRNSLFEAERASRLLSKVTGFPVAVTPLIVIVNPESITCKDPKVAVLSSNELFRWMRRRPQMQTNEAVARVFAAAETRTTWCSASEDHGAPRPIVEHTDATGHELRFARLRAEVDRAHVRRRAWSLLAASAVLVGVAAAVVTLAPVLAGLIAGL</sequence>
<organism evidence="3 4">
    <name type="scientific">Conyzicola nivalis</name>
    <dbReference type="NCBI Taxonomy" id="1477021"/>
    <lineage>
        <taxon>Bacteria</taxon>
        <taxon>Bacillati</taxon>
        <taxon>Actinomycetota</taxon>
        <taxon>Actinomycetes</taxon>
        <taxon>Micrococcales</taxon>
        <taxon>Microbacteriaceae</taxon>
        <taxon>Conyzicola</taxon>
    </lineage>
</organism>
<feature type="transmembrane region" description="Helical" evidence="1">
    <location>
        <begin position="277"/>
        <end position="303"/>
    </location>
</feature>
<keyword evidence="1" id="KW-1133">Transmembrane helix</keyword>
<keyword evidence="1" id="KW-0812">Transmembrane</keyword>
<evidence type="ECO:0000313" key="4">
    <source>
        <dbReference type="Proteomes" id="UP001549257"/>
    </source>
</evidence>
<name>A0ABV2QJX6_9MICO</name>